<feature type="transmembrane region" description="Helical" evidence="8">
    <location>
        <begin position="125"/>
        <end position="151"/>
    </location>
</feature>
<evidence type="ECO:0000256" key="1">
    <source>
        <dbReference type="ARBA" id="ARBA00004651"/>
    </source>
</evidence>
<accession>A0A1I5G1S2</accession>
<dbReference type="EMBL" id="FOVR01000004">
    <property type="protein sequence ID" value="SFO29823.1"/>
    <property type="molecule type" value="Genomic_DNA"/>
</dbReference>
<dbReference type="RefSeq" id="WP_090071890.1">
    <property type="nucleotide sequence ID" value="NZ_FOVR01000004.1"/>
</dbReference>
<proteinExistence type="inferred from homology"/>
<feature type="transmembrane region" description="Helical" evidence="8">
    <location>
        <begin position="227"/>
        <end position="252"/>
    </location>
</feature>
<dbReference type="InterPro" id="IPR004776">
    <property type="entry name" value="Mem_transp_PIN-like"/>
</dbReference>
<dbReference type="Gene3D" id="1.20.1530.20">
    <property type="match status" value="1"/>
</dbReference>
<evidence type="ECO:0000256" key="8">
    <source>
        <dbReference type="SAM" id="Phobius"/>
    </source>
</evidence>
<dbReference type="Proteomes" id="UP000199236">
    <property type="component" value="Unassembled WGS sequence"/>
</dbReference>
<keyword evidence="7 8" id="KW-0472">Membrane</keyword>
<dbReference type="PANTHER" id="PTHR36838">
    <property type="entry name" value="AUXIN EFFLUX CARRIER FAMILY PROTEIN"/>
    <property type="match status" value="1"/>
</dbReference>
<dbReference type="Pfam" id="PF03547">
    <property type="entry name" value="Mem_trans"/>
    <property type="match status" value="1"/>
</dbReference>
<evidence type="ECO:0008006" key="11">
    <source>
        <dbReference type="Google" id="ProtNLM"/>
    </source>
</evidence>
<evidence type="ECO:0000313" key="9">
    <source>
        <dbReference type="EMBL" id="SFO29823.1"/>
    </source>
</evidence>
<comment type="similarity">
    <text evidence="2">Belongs to the auxin efflux carrier (TC 2.A.69) family.</text>
</comment>
<dbReference type="InterPro" id="IPR038770">
    <property type="entry name" value="Na+/solute_symporter_sf"/>
</dbReference>
<keyword evidence="5 8" id="KW-0812">Transmembrane</keyword>
<evidence type="ECO:0000256" key="4">
    <source>
        <dbReference type="ARBA" id="ARBA00022475"/>
    </source>
</evidence>
<dbReference type="GO" id="GO:0055085">
    <property type="term" value="P:transmembrane transport"/>
    <property type="evidence" value="ECO:0007669"/>
    <property type="project" value="InterPro"/>
</dbReference>
<feature type="transmembrane region" description="Helical" evidence="8">
    <location>
        <begin position="38"/>
        <end position="55"/>
    </location>
</feature>
<comment type="subcellular location">
    <subcellularLocation>
        <location evidence="1">Cell membrane</location>
        <topology evidence="1">Multi-pass membrane protein</topology>
    </subcellularLocation>
</comment>
<evidence type="ECO:0000256" key="5">
    <source>
        <dbReference type="ARBA" id="ARBA00022692"/>
    </source>
</evidence>
<dbReference type="OrthoDB" id="9805563at2"/>
<feature type="transmembrane region" description="Helical" evidence="8">
    <location>
        <begin position="282"/>
        <end position="306"/>
    </location>
</feature>
<reference evidence="9 10" key="1">
    <citation type="submission" date="2016-10" db="EMBL/GenBank/DDBJ databases">
        <authorList>
            <person name="de Groot N.N."/>
        </authorList>
    </citation>
    <scope>NUCLEOTIDE SEQUENCE [LARGE SCALE GENOMIC DNA]</scope>
    <source>
        <strain evidence="9 10">CGMCC 1.9157</strain>
    </source>
</reference>
<dbReference type="GO" id="GO:0005886">
    <property type="term" value="C:plasma membrane"/>
    <property type="evidence" value="ECO:0007669"/>
    <property type="project" value="UniProtKB-SubCell"/>
</dbReference>
<organism evidence="9 10">
    <name type="scientific">Cohaesibacter marisflavi</name>
    <dbReference type="NCBI Taxonomy" id="655353"/>
    <lineage>
        <taxon>Bacteria</taxon>
        <taxon>Pseudomonadati</taxon>
        <taxon>Pseudomonadota</taxon>
        <taxon>Alphaproteobacteria</taxon>
        <taxon>Hyphomicrobiales</taxon>
        <taxon>Cohaesibacteraceae</taxon>
    </lineage>
</organism>
<evidence type="ECO:0000256" key="3">
    <source>
        <dbReference type="ARBA" id="ARBA00022448"/>
    </source>
</evidence>
<evidence type="ECO:0000256" key="6">
    <source>
        <dbReference type="ARBA" id="ARBA00022989"/>
    </source>
</evidence>
<sequence length="313" mass="33510">MYVIVEAIIPTFFLVGLGLYIRRSGLVPEDQWGGLETIAYWLFFPALIFNSLFKADLQNVPLGDMTFVLVSAIILMAAVMLALYPVFRSLFSIDNPSYTSVYQGVLRWNGFMALAIVQKAFGNDAMALVAVSMASMIPVINIIIVGIMAVFGANGRPSFGNVLLNIIKNPFIIASLLGLAVNLSGIPIWDPIASTVEITGRAGLACALLMVGAGIKLKHALPPVRDVWFACILRLVGMPAMAIGFAMLFGLTGQPLEVVIISTAVPTAMNSYVLAKKMGGNAPLIAAIVTWQTPLSALAIPLWLALVRSLNLS</sequence>
<keyword evidence="10" id="KW-1185">Reference proteome</keyword>
<evidence type="ECO:0000313" key="10">
    <source>
        <dbReference type="Proteomes" id="UP000199236"/>
    </source>
</evidence>
<evidence type="ECO:0000256" key="7">
    <source>
        <dbReference type="ARBA" id="ARBA00023136"/>
    </source>
</evidence>
<protein>
    <recommendedName>
        <fullName evidence="11">AEC family transporter</fullName>
    </recommendedName>
</protein>
<name>A0A1I5G1S2_9HYPH</name>
<feature type="transmembrane region" description="Helical" evidence="8">
    <location>
        <begin position="198"/>
        <end position="215"/>
    </location>
</feature>
<keyword evidence="4" id="KW-1003">Cell membrane</keyword>
<dbReference type="AlphaFoldDB" id="A0A1I5G1S2"/>
<feature type="transmembrane region" description="Helical" evidence="8">
    <location>
        <begin position="7"/>
        <end position="26"/>
    </location>
</feature>
<dbReference type="PANTHER" id="PTHR36838:SF4">
    <property type="entry name" value="AUXIN EFFLUX CARRIER FAMILY PROTEIN"/>
    <property type="match status" value="1"/>
</dbReference>
<keyword evidence="6 8" id="KW-1133">Transmembrane helix</keyword>
<evidence type="ECO:0000256" key="2">
    <source>
        <dbReference type="ARBA" id="ARBA00010145"/>
    </source>
</evidence>
<gene>
    <name evidence="9" type="ORF">SAMN04488056_104309</name>
</gene>
<feature type="transmembrane region" description="Helical" evidence="8">
    <location>
        <begin position="171"/>
        <end position="192"/>
    </location>
</feature>
<keyword evidence="3" id="KW-0813">Transport</keyword>
<dbReference type="STRING" id="655353.SAMN04488056_104309"/>
<feature type="transmembrane region" description="Helical" evidence="8">
    <location>
        <begin position="67"/>
        <end position="87"/>
    </location>
</feature>